<gene>
    <name evidence="2" type="ORF">FSP39_001542</name>
</gene>
<comment type="caution">
    <text evidence="2">The sequence shown here is derived from an EMBL/GenBank/DDBJ whole genome shotgun (WGS) entry which is preliminary data.</text>
</comment>
<evidence type="ECO:0000313" key="2">
    <source>
        <dbReference type="EMBL" id="KAK3096592.1"/>
    </source>
</evidence>
<organism evidence="2 3">
    <name type="scientific">Pinctada imbricata</name>
    <name type="common">Atlantic pearl-oyster</name>
    <name type="synonym">Pinctada martensii</name>
    <dbReference type="NCBI Taxonomy" id="66713"/>
    <lineage>
        <taxon>Eukaryota</taxon>
        <taxon>Metazoa</taxon>
        <taxon>Spiralia</taxon>
        <taxon>Lophotrochozoa</taxon>
        <taxon>Mollusca</taxon>
        <taxon>Bivalvia</taxon>
        <taxon>Autobranchia</taxon>
        <taxon>Pteriomorphia</taxon>
        <taxon>Pterioida</taxon>
        <taxon>Pterioidea</taxon>
        <taxon>Pteriidae</taxon>
        <taxon>Pinctada</taxon>
    </lineage>
</organism>
<feature type="signal peptide" evidence="1">
    <location>
        <begin position="1"/>
        <end position="22"/>
    </location>
</feature>
<sequence length="507" mass="57641">MVGLRFSVFVCVLLEVLQDVRCHLCMMSPVQRGDMDISKGGSDTCFRHGAPCGGTEPGSTPFESVVGGKQYFVKWQQNFNHYTVGYPGYMDIAIAPVDSDDWQLLAFAPDEYVYAQDNQQNYSSFVVIPNINCPHCVVRARYNSHKPGEDIFYQCADLEIKKSEYGDDEPTYNIVRQKHYHEFTNTLKVASSMSAPDSDLVMRGFAYSPFDDDTLYIVKVNMNGEVTPFGKFSFKVNFGVDSKQRLENVQRKRKGSYKKAKSRRFEDSTVDRMFILDSVATVNENNNLVTLYHPDVSMDIPANWIVEFDSQTGQMVHNTEIKGFLGEPISAIISNNDGTYITFSMQKNGTAGYNFVVGQLYMDNGNFTLHLQGTDTSKFLAQVELQVEQFAFMNMHYYAKTGKFYALSPGMFFMAKYRPYWQLIEINPMNGTVTPLWLNMRYYLWKGTFGGSVFHGLDQKSGMLYHVLPMLETEADVIIGVNVNTKNVTVSQITNIKYVYNLALTRN</sequence>
<name>A0AA88YCC7_PINIB</name>
<dbReference type="PANTHER" id="PTHR37916:SF2">
    <property type="entry name" value="CHITIN-BINDING TYPE-4 DOMAIN-CONTAINING PROTEIN"/>
    <property type="match status" value="1"/>
</dbReference>
<feature type="chain" id="PRO_5041709568" evidence="1">
    <location>
        <begin position="23"/>
        <end position="507"/>
    </location>
</feature>
<evidence type="ECO:0000313" key="3">
    <source>
        <dbReference type="Proteomes" id="UP001186944"/>
    </source>
</evidence>
<protein>
    <submittedName>
        <fullName evidence="2">Uncharacterized protein</fullName>
    </submittedName>
</protein>
<dbReference type="EMBL" id="VSWD01000007">
    <property type="protein sequence ID" value="KAK3096592.1"/>
    <property type="molecule type" value="Genomic_DNA"/>
</dbReference>
<keyword evidence="1" id="KW-0732">Signal</keyword>
<evidence type="ECO:0000256" key="1">
    <source>
        <dbReference type="SAM" id="SignalP"/>
    </source>
</evidence>
<reference evidence="2" key="1">
    <citation type="submission" date="2019-08" db="EMBL/GenBank/DDBJ databases">
        <title>The improved chromosome-level genome for the pearl oyster Pinctada fucata martensii using PacBio sequencing and Hi-C.</title>
        <authorList>
            <person name="Zheng Z."/>
        </authorList>
    </citation>
    <scope>NUCLEOTIDE SEQUENCE</scope>
    <source>
        <strain evidence="2">ZZ-2019</strain>
        <tissue evidence="2">Adductor muscle</tissue>
    </source>
</reference>
<dbReference type="AlphaFoldDB" id="A0AA88YCC7"/>
<dbReference type="Proteomes" id="UP001186944">
    <property type="component" value="Unassembled WGS sequence"/>
</dbReference>
<accession>A0AA88YCC7</accession>
<proteinExistence type="predicted"/>
<dbReference type="PANTHER" id="PTHR37916">
    <property type="entry name" value="CHITIN-BINDING TYPE-4 DOMAIN-CONTAINING PROTEIN"/>
    <property type="match status" value="1"/>
</dbReference>
<keyword evidence="3" id="KW-1185">Reference proteome</keyword>